<dbReference type="Proteomes" id="UP000184368">
    <property type="component" value="Unassembled WGS sequence"/>
</dbReference>
<accession>A0A1M4V8I0</accession>
<reference evidence="2 3" key="1">
    <citation type="submission" date="2016-11" db="EMBL/GenBank/DDBJ databases">
        <authorList>
            <person name="Jaros S."/>
            <person name="Januszkiewicz K."/>
            <person name="Wedrychowicz H."/>
        </authorList>
    </citation>
    <scope>NUCLEOTIDE SEQUENCE [LARGE SCALE GENOMIC DNA]</scope>
    <source>
        <strain evidence="2 3">DSM 26897</strain>
    </source>
</reference>
<organism evidence="2 3">
    <name type="scientific">Cnuella takakiae</name>
    <dbReference type="NCBI Taxonomy" id="1302690"/>
    <lineage>
        <taxon>Bacteria</taxon>
        <taxon>Pseudomonadati</taxon>
        <taxon>Bacteroidota</taxon>
        <taxon>Chitinophagia</taxon>
        <taxon>Chitinophagales</taxon>
        <taxon>Chitinophagaceae</taxon>
        <taxon>Cnuella</taxon>
    </lineage>
</organism>
<feature type="domain" description="DUF3347" evidence="1">
    <location>
        <begin position="53"/>
        <end position="142"/>
    </location>
</feature>
<keyword evidence="3" id="KW-1185">Reference proteome</keyword>
<evidence type="ECO:0000259" key="1">
    <source>
        <dbReference type="Pfam" id="PF11827"/>
    </source>
</evidence>
<proteinExistence type="predicted"/>
<dbReference type="EMBL" id="FQUO01000002">
    <property type="protein sequence ID" value="SHE65158.1"/>
    <property type="molecule type" value="Genomic_DNA"/>
</dbReference>
<sequence>MKKIVLLVVLALAGVAAWYFWETKPKPDNEVAALSQPLASKHSLAFNQSVDSVLNAYYALSDALVNWDSAKAQIHTTQLKDRLAHFPLSELKGDEALQQTARPLLAQVQQGTTSMEAAAGLEAKRRAFHTLSQNLYNLLRTVRYDAATIYLQECPMAFNDDGTGNWLSQTAAIRNPYLGTQHPKYKSGMLECGETKDSIDFAHGK</sequence>
<protein>
    <recommendedName>
        <fullName evidence="1">DUF3347 domain-containing protein</fullName>
    </recommendedName>
</protein>
<evidence type="ECO:0000313" key="3">
    <source>
        <dbReference type="Proteomes" id="UP000184368"/>
    </source>
</evidence>
<dbReference type="STRING" id="1302690.BUE76_12855"/>
<dbReference type="InterPro" id="IPR021782">
    <property type="entry name" value="DUF3347"/>
</dbReference>
<name>A0A1M4V8I0_9BACT</name>
<dbReference type="AlphaFoldDB" id="A0A1M4V8I0"/>
<dbReference type="Pfam" id="PF11827">
    <property type="entry name" value="DUF3347"/>
    <property type="match status" value="1"/>
</dbReference>
<dbReference type="RefSeq" id="WP_073039816.1">
    <property type="nucleotide sequence ID" value="NZ_FQUO01000002.1"/>
</dbReference>
<dbReference type="OrthoDB" id="5513217at2"/>
<evidence type="ECO:0000313" key="2">
    <source>
        <dbReference type="EMBL" id="SHE65158.1"/>
    </source>
</evidence>
<gene>
    <name evidence="2" type="ORF">SAMN05444008_102171</name>
</gene>